<keyword evidence="1" id="KW-1133">Transmembrane helix</keyword>
<dbReference type="GeneTree" id="ENSGT01050000244874"/>
<dbReference type="InterPro" id="IPR000068">
    <property type="entry name" value="GPCR_3_Ca_sens_rcpt-rel"/>
</dbReference>
<dbReference type="PANTHER" id="PTHR24061">
    <property type="entry name" value="CALCIUM-SENSING RECEPTOR-RELATED"/>
    <property type="match status" value="1"/>
</dbReference>
<name>A0A3Q4G0B3_NEOBR</name>
<keyword evidence="1" id="KW-0472">Membrane</keyword>
<dbReference type="AlphaFoldDB" id="A0A3Q4G0B3"/>
<dbReference type="GO" id="GO:0004930">
    <property type="term" value="F:G protein-coupled receptor activity"/>
    <property type="evidence" value="ECO:0007669"/>
    <property type="project" value="InterPro"/>
</dbReference>
<dbReference type="STRING" id="32507.ENSNBRP00000001541"/>
<dbReference type="Pfam" id="PF07562">
    <property type="entry name" value="NCD3G"/>
    <property type="match status" value="1"/>
</dbReference>
<dbReference type="GO" id="GO:0005886">
    <property type="term" value="C:plasma membrane"/>
    <property type="evidence" value="ECO:0007669"/>
    <property type="project" value="TreeGrafter"/>
</dbReference>
<protein>
    <recommendedName>
        <fullName evidence="2">GPCR family 3 nine cysteines domain-containing protein</fullName>
    </recommendedName>
</protein>
<sequence>LKQRKERSLINYNNYKFHFNKIIWHRRYKHLLGNIIHVFLIMPLFMQVPVSVCSEKCPPGTRKVLQKGRPVCCYDCIRCAEGEIKGWV</sequence>
<proteinExistence type="predicted"/>
<accession>A0A3Q4G0B3</accession>
<evidence type="ECO:0000313" key="3">
    <source>
        <dbReference type="Ensembl" id="ENSNBRP00000001541.1"/>
    </source>
</evidence>
<dbReference type="Proteomes" id="UP000261580">
    <property type="component" value="Unassembled WGS sequence"/>
</dbReference>
<feature type="transmembrane region" description="Helical" evidence="1">
    <location>
        <begin position="31"/>
        <end position="50"/>
    </location>
</feature>
<evidence type="ECO:0000259" key="2">
    <source>
        <dbReference type="Pfam" id="PF07562"/>
    </source>
</evidence>
<evidence type="ECO:0000256" key="1">
    <source>
        <dbReference type="SAM" id="Phobius"/>
    </source>
</evidence>
<reference evidence="3" key="1">
    <citation type="submission" date="2025-08" db="UniProtKB">
        <authorList>
            <consortium name="Ensembl"/>
        </authorList>
    </citation>
    <scope>IDENTIFICATION</scope>
</reference>
<keyword evidence="4" id="KW-1185">Reference proteome</keyword>
<dbReference type="Ensembl" id="ENSNBRT00000001607.1">
    <property type="protein sequence ID" value="ENSNBRP00000001541.1"/>
    <property type="gene ID" value="ENSNBRG00000001264.1"/>
</dbReference>
<organism evidence="3 4">
    <name type="scientific">Neolamprologus brichardi</name>
    <name type="common">Fairy cichlid</name>
    <name type="synonym">Lamprologus brichardi</name>
    <dbReference type="NCBI Taxonomy" id="32507"/>
    <lineage>
        <taxon>Eukaryota</taxon>
        <taxon>Metazoa</taxon>
        <taxon>Chordata</taxon>
        <taxon>Craniata</taxon>
        <taxon>Vertebrata</taxon>
        <taxon>Euteleostomi</taxon>
        <taxon>Actinopterygii</taxon>
        <taxon>Neopterygii</taxon>
        <taxon>Teleostei</taxon>
        <taxon>Neoteleostei</taxon>
        <taxon>Acanthomorphata</taxon>
        <taxon>Ovalentaria</taxon>
        <taxon>Cichlomorphae</taxon>
        <taxon>Cichliformes</taxon>
        <taxon>Cichlidae</taxon>
        <taxon>African cichlids</taxon>
        <taxon>Pseudocrenilabrinae</taxon>
        <taxon>Lamprologini</taxon>
        <taxon>Neolamprologus</taxon>
    </lineage>
</organism>
<keyword evidence="1" id="KW-0812">Transmembrane</keyword>
<dbReference type="Gene3D" id="2.10.50.30">
    <property type="entry name" value="GPCR, family 3, nine cysteines domain"/>
    <property type="match status" value="1"/>
</dbReference>
<dbReference type="InterPro" id="IPR011500">
    <property type="entry name" value="GPCR_3_9-Cys_dom"/>
</dbReference>
<evidence type="ECO:0000313" key="4">
    <source>
        <dbReference type="Proteomes" id="UP000261580"/>
    </source>
</evidence>
<dbReference type="InterPro" id="IPR038550">
    <property type="entry name" value="GPCR_3_9-Cys_sf"/>
</dbReference>
<reference evidence="3" key="2">
    <citation type="submission" date="2025-09" db="UniProtKB">
        <authorList>
            <consortium name="Ensembl"/>
        </authorList>
    </citation>
    <scope>IDENTIFICATION</scope>
</reference>
<dbReference type="PANTHER" id="PTHR24061:SF528">
    <property type="entry name" value="C-FAMILY ODORANT RECEPTOR OLFCD2-RELATED"/>
    <property type="match status" value="1"/>
</dbReference>
<feature type="domain" description="GPCR family 3 nine cysteines" evidence="2">
    <location>
        <begin position="48"/>
        <end position="85"/>
    </location>
</feature>